<proteinExistence type="predicted"/>
<dbReference type="InterPro" id="IPR001434">
    <property type="entry name" value="OmcB-like_DUF11"/>
</dbReference>
<dbReference type="Pfam" id="PF01345">
    <property type="entry name" value="DUF11"/>
    <property type="match status" value="1"/>
</dbReference>
<dbReference type="RefSeq" id="WP_188389334.1">
    <property type="nucleotide sequence ID" value="NZ_BMFK01000003.1"/>
</dbReference>
<evidence type="ECO:0000313" key="3">
    <source>
        <dbReference type="Proteomes" id="UP000605259"/>
    </source>
</evidence>
<feature type="domain" description="DUF11" evidence="1">
    <location>
        <begin position="244"/>
        <end position="328"/>
    </location>
</feature>
<dbReference type="AlphaFoldDB" id="A0A917AW74"/>
<gene>
    <name evidence="2" type="ORF">GCM10007140_30160</name>
</gene>
<comment type="caution">
    <text evidence="2">The sequence shown here is derived from an EMBL/GenBank/DDBJ whole genome shotgun (WGS) entry which is preliminary data.</text>
</comment>
<dbReference type="InterPro" id="IPR047589">
    <property type="entry name" value="DUF11_rpt"/>
</dbReference>
<accession>A0A917AW74</accession>
<dbReference type="Proteomes" id="UP000605259">
    <property type="component" value="Unassembled WGS sequence"/>
</dbReference>
<reference evidence="2" key="2">
    <citation type="submission" date="2020-09" db="EMBL/GenBank/DDBJ databases">
        <authorList>
            <person name="Sun Q."/>
            <person name="Zhou Y."/>
        </authorList>
    </citation>
    <scope>NUCLEOTIDE SEQUENCE</scope>
    <source>
        <strain evidence="2">CGMCC 1.12698</strain>
    </source>
</reference>
<dbReference type="NCBIfam" id="TIGR01451">
    <property type="entry name" value="B_ant_repeat"/>
    <property type="match status" value="1"/>
</dbReference>
<evidence type="ECO:0000259" key="1">
    <source>
        <dbReference type="Pfam" id="PF01345"/>
    </source>
</evidence>
<organism evidence="2 3">
    <name type="scientific">Priestia taiwanensis</name>
    <dbReference type="NCBI Taxonomy" id="1347902"/>
    <lineage>
        <taxon>Bacteria</taxon>
        <taxon>Bacillati</taxon>
        <taxon>Bacillota</taxon>
        <taxon>Bacilli</taxon>
        <taxon>Bacillales</taxon>
        <taxon>Bacillaceae</taxon>
        <taxon>Priestia</taxon>
    </lineage>
</organism>
<evidence type="ECO:0000313" key="2">
    <source>
        <dbReference type="EMBL" id="GGE78532.1"/>
    </source>
</evidence>
<reference evidence="2" key="1">
    <citation type="journal article" date="2014" name="Int. J. Syst. Evol. Microbiol.">
        <title>Complete genome sequence of Corynebacterium casei LMG S-19264T (=DSM 44701T), isolated from a smear-ripened cheese.</title>
        <authorList>
            <consortium name="US DOE Joint Genome Institute (JGI-PGF)"/>
            <person name="Walter F."/>
            <person name="Albersmeier A."/>
            <person name="Kalinowski J."/>
            <person name="Ruckert C."/>
        </authorList>
    </citation>
    <scope>NUCLEOTIDE SEQUENCE</scope>
    <source>
        <strain evidence="2">CGMCC 1.12698</strain>
    </source>
</reference>
<protein>
    <recommendedName>
        <fullName evidence="1">DUF11 domain-containing protein</fullName>
    </recommendedName>
</protein>
<sequence>MIFNKTDRLALKFIGHSFGHACEFSLQPTSYILHAELLVMSNSPIHTDIEIKAYDQTHTLSSKDKNYRKHSSRYIRTMNVTPFVPYSGPTTFNIDFCSNSDKDTTEENPIWGLAIIYGDPTLPVRHVSLVVSEQIHTYTFSHLLTPSLGPTHGSLYLLGEMRHPLSATPMMAFGPATEPTSFTYPLMNANNLSRTILNEEIDISSTLLPAQTSAILHLPPEQTNEINFLAIGLYVNAAEPKMTIIHTANKEHVRIGDIVTYTTTIINEGTTTAECMQFRTGFPDGTLFISDSLTVDNIPVVVDPSDRLLLGNMSIGDTKTIVYKIKITHKPNPAFILHQPVLDYNFTPLQHTLAVGNQPSSISKVFVQS</sequence>
<keyword evidence="3" id="KW-1185">Reference proteome</keyword>
<dbReference type="EMBL" id="BMFK01000003">
    <property type="protein sequence ID" value="GGE78532.1"/>
    <property type="molecule type" value="Genomic_DNA"/>
</dbReference>
<name>A0A917AW74_9BACI</name>